<dbReference type="PROSITE" id="PS51192">
    <property type="entry name" value="HELICASE_ATP_BIND_1"/>
    <property type="match status" value="1"/>
</dbReference>
<dbReference type="GO" id="GO:0005524">
    <property type="term" value="F:ATP binding"/>
    <property type="evidence" value="ECO:0007669"/>
    <property type="project" value="UniProtKB-KW"/>
</dbReference>
<evidence type="ECO:0000256" key="4">
    <source>
        <dbReference type="ARBA" id="ARBA00022806"/>
    </source>
</evidence>
<dbReference type="GO" id="GO:0003724">
    <property type="term" value="F:RNA helicase activity"/>
    <property type="evidence" value="ECO:0007669"/>
    <property type="project" value="UniProtKB-EC"/>
</dbReference>
<dbReference type="Proteomes" id="UP000682733">
    <property type="component" value="Unassembled WGS sequence"/>
</dbReference>
<evidence type="ECO:0000259" key="6">
    <source>
        <dbReference type="PROSITE" id="PS51192"/>
    </source>
</evidence>
<dbReference type="InterPro" id="IPR011545">
    <property type="entry name" value="DEAD/DEAH_box_helicase_dom"/>
</dbReference>
<feature type="domain" description="Helicase C-terminal" evidence="7">
    <location>
        <begin position="99"/>
        <end position="264"/>
    </location>
</feature>
<dbReference type="Gene3D" id="3.40.50.300">
    <property type="entry name" value="P-loop containing nucleotide triphosphate hydrolases"/>
    <property type="match status" value="2"/>
</dbReference>
<dbReference type="PANTHER" id="PTHR47958">
    <property type="entry name" value="ATP-DEPENDENT RNA HELICASE DBP3"/>
    <property type="match status" value="1"/>
</dbReference>
<evidence type="ECO:0000256" key="5">
    <source>
        <dbReference type="ARBA" id="ARBA00022840"/>
    </source>
</evidence>
<organism evidence="8 9">
    <name type="scientific">Didymodactylos carnosus</name>
    <dbReference type="NCBI Taxonomy" id="1234261"/>
    <lineage>
        <taxon>Eukaryota</taxon>
        <taxon>Metazoa</taxon>
        <taxon>Spiralia</taxon>
        <taxon>Gnathifera</taxon>
        <taxon>Rotifera</taxon>
        <taxon>Eurotatoria</taxon>
        <taxon>Bdelloidea</taxon>
        <taxon>Philodinida</taxon>
        <taxon>Philodinidae</taxon>
        <taxon>Didymodactylos</taxon>
    </lineage>
</organism>
<keyword evidence="4" id="KW-0347">Helicase</keyword>
<dbReference type="EC" id="3.6.4.13" evidence="1"/>
<dbReference type="SMART" id="SM00490">
    <property type="entry name" value="HELICc"/>
    <property type="match status" value="1"/>
</dbReference>
<dbReference type="InterPro" id="IPR027417">
    <property type="entry name" value="P-loop_NTPase"/>
</dbReference>
<dbReference type="SUPFAM" id="SSF52540">
    <property type="entry name" value="P-loop containing nucleoside triphosphate hydrolases"/>
    <property type="match status" value="1"/>
</dbReference>
<dbReference type="EMBL" id="CAJOBA010069436">
    <property type="protein sequence ID" value="CAF4382774.1"/>
    <property type="molecule type" value="Genomic_DNA"/>
</dbReference>
<keyword evidence="5" id="KW-0067">ATP-binding</keyword>
<evidence type="ECO:0000313" key="9">
    <source>
        <dbReference type="Proteomes" id="UP000682733"/>
    </source>
</evidence>
<feature type="domain" description="Helicase ATP-binding" evidence="6">
    <location>
        <begin position="1"/>
        <end position="138"/>
    </location>
</feature>
<evidence type="ECO:0000259" key="7">
    <source>
        <dbReference type="PROSITE" id="PS51194"/>
    </source>
</evidence>
<dbReference type="SMART" id="SM00487">
    <property type="entry name" value="DEXDc"/>
    <property type="match status" value="1"/>
</dbReference>
<dbReference type="Pfam" id="PF00271">
    <property type="entry name" value="Helicase_C"/>
    <property type="match status" value="1"/>
</dbReference>
<evidence type="ECO:0000256" key="1">
    <source>
        <dbReference type="ARBA" id="ARBA00012552"/>
    </source>
</evidence>
<dbReference type="InterPro" id="IPR014001">
    <property type="entry name" value="Helicase_ATP-bd"/>
</dbReference>
<keyword evidence="3" id="KW-0378">Hydrolase</keyword>
<proteinExistence type="predicted"/>
<protein>
    <recommendedName>
        <fullName evidence="1">RNA helicase</fullName>
        <ecNumber evidence="1">3.6.4.13</ecNumber>
    </recommendedName>
</protein>
<dbReference type="InterPro" id="IPR000629">
    <property type="entry name" value="RNA-helicase_DEAD-box_CS"/>
</dbReference>
<name>A0A8S2V6N1_9BILA</name>
<accession>A0A8S2V6N1</accession>
<evidence type="ECO:0000256" key="2">
    <source>
        <dbReference type="ARBA" id="ARBA00022741"/>
    </source>
</evidence>
<dbReference type="GO" id="GO:0016787">
    <property type="term" value="F:hydrolase activity"/>
    <property type="evidence" value="ECO:0007669"/>
    <property type="project" value="UniProtKB-KW"/>
</dbReference>
<dbReference type="PROSITE" id="PS51194">
    <property type="entry name" value="HELICASE_CTER"/>
    <property type="match status" value="1"/>
</dbReference>
<dbReference type="InterPro" id="IPR001650">
    <property type="entry name" value="Helicase_C-like"/>
</dbReference>
<reference evidence="8" key="1">
    <citation type="submission" date="2021-02" db="EMBL/GenBank/DDBJ databases">
        <authorList>
            <person name="Nowell W R."/>
        </authorList>
    </citation>
    <scope>NUCLEOTIDE SEQUENCE</scope>
</reference>
<dbReference type="AlphaFoldDB" id="A0A8S2V6N1"/>
<sequence>MDCKDCQALILVPTRELAQGIHKVVLALGKHMNVTCHACIGGVNHHEDMRRLEAGAQVVVGTPGRTYDMLKRSALRSKNIKMYVLDEADELLSRGFNAQIYDVFTAMPENVQVIVVSITIPCELLEITAKFMSDPVKILIKREERTLEGIRQFYVNVEREHLNMDAKQRHDAVKEFQTGSSRILVRTDSLGGDNDIPQVSLVINYDLPTNRANYIHRIGRYGAFGRKGVAINFIINDEQPTLRHIKQYYNTQIEELPMDIADLI</sequence>
<dbReference type="PROSITE" id="PS00039">
    <property type="entry name" value="DEAD_ATP_HELICASE"/>
    <property type="match status" value="1"/>
</dbReference>
<dbReference type="GO" id="GO:0003676">
    <property type="term" value="F:nucleic acid binding"/>
    <property type="evidence" value="ECO:0007669"/>
    <property type="project" value="InterPro"/>
</dbReference>
<keyword evidence="2" id="KW-0547">Nucleotide-binding</keyword>
<comment type="caution">
    <text evidence="8">The sequence shown here is derived from an EMBL/GenBank/DDBJ whole genome shotgun (WGS) entry which is preliminary data.</text>
</comment>
<evidence type="ECO:0000256" key="3">
    <source>
        <dbReference type="ARBA" id="ARBA00022801"/>
    </source>
</evidence>
<dbReference type="Pfam" id="PF00270">
    <property type="entry name" value="DEAD"/>
    <property type="match status" value="1"/>
</dbReference>
<evidence type="ECO:0000313" key="8">
    <source>
        <dbReference type="EMBL" id="CAF4382774.1"/>
    </source>
</evidence>
<gene>
    <name evidence="8" type="ORF">TMI583_LOCUS42628</name>
</gene>